<dbReference type="GO" id="GO:0016705">
    <property type="term" value="F:oxidoreductase activity, acting on paired donors, with incorporation or reduction of molecular oxygen"/>
    <property type="evidence" value="ECO:0007669"/>
    <property type="project" value="InterPro"/>
</dbReference>
<keyword evidence="5" id="KW-0479">Metal-binding</keyword>
<dbReference type="PANTHER" id="PTHR24282:SF270">
    <property type="entry name" value="CYTOCHROME P450 CYP749A22-LIKE"/>
    <property type="match status" value="1"/>
</dbReference>
<evidence type="ECO:0000313" key="12">
    <source>
        <dbReference type="Proteomes" id="UP001152561"/>
    </source>
</evidence>
<proteinExistence type="inferred from homology"/>
<accession>A0A9Q1RRS0</accession>
<keyword evidence="12" id="KW-1185">Reference proteome</keyword>
<keyword evidence="3" id="KW-0349">Heme</keyword>
<reference evidence="12" key="1">
    <citation type="journal article" date="2023" name="Proc. Natl. Acad. Sci. U.S.A.">
        <title>Genomic and structural basis for evolution of tropane alkaloid biosynthesis.</title>
        <authorList>
            <person name="Wanga Y.-J."/>
            <person name="Taina T."/>
            <person name="Yua J.-Y."/>
            <person name="Lia J."/>
            <person name="Xua B."/>
            <person name="Chenc J."/>
            <person name="D'Auriad J.C."/>
            <person name="Huanga J.-P."/>
            <person name="Huanga S.-X."/>
        </authorList>
    </citation>
    <scope>NUCLEOTIDE SEQUENCE [LARGE SCALE GENOMIC DNA]</scope>
    <source>
        <strain evidence="12">cv. KIB-2019</strain>
    </source>
</reference>
<protein>
    <recommendedName>
        <fullName evidence="13">Cytochrome P450</fullName>
    </recommendedName>
</protein>
<name>A0A9Q1RRS0_9SOLA</name>
<keyword evidence="6" id="KW-1133">Transmembrane helix</keyword>
<keyword evidence="9" id="KW-0503">Monooxygenase</keyword>
<evidence type="ECO:0000256" key="9">
    <source>
        <dbReference type="ARBA" id="ARBA00023033"/>
    </source>
</evidence>
<evidence type="ECO:0000256" key="8">
    <source>
        <dbReference type="ARBA" id="ARBA00023004"/>
    </source>
</evidence>
<evidence type="ECO:0000256" key="6">
    <source>
        <dbReference type="ARBA" id="ARBA00022989"/>
    </source>
</evidence>
<dbReference type="Proteomes" id="UP001152561">
    <property type="component" value="Unassembled WGS sequence"/>
</dbReference>
<evidence type="ECO:0000256" key="5">
    <source>
        <dbReference type="ARBA" id="ARBA00022723"/>
    </source>
</evidence>
<dbReference type="GO" id="GO:0005506">
    <property type="term" value="F:iron ion binding"/>
    <property type="evidence" value="ECO:0007669"/>
    <property type="project" value="InterPro"/>
</dbReference>
<evidence type="ECO:0008006" key="13">
    <source>
        <dbReference type="Google" id="ProtNLM"/>
    </source>
</evidence>
<dbReference type="InterPro" id="IPR036396">
    <property type="entry name" value="Cyt_P450_sf"/>
</dbReference>
<dbReference type="GO" id="GO:0004497">
    <property type="term" value="F:monooxygenase activity"/>
    <property type="evidence" value="ECO:0007669"/>
    <property type="project" value="UniProtKB-KW"/>
</dbReference>
<dbReference type="SUPFAM" id="SSF48264">
    <property type="entry name" value="Cytochrome P450"/>
    <property type="match status" value="1"/>
</dbReference>
<evidence type="ECO:0000256" key="4">
    <source>
        <dbReference type="ARBA" id="ARBA00022692"/>
    </source>
</evidence>
<dbReference type="PANTHER" id="PTHR24282">
    <property type="entry name" value="CYTOCHROME P450 FAMILY MEMBER"/>
    <property type="match status" value="1"/>
</dbReference>
<keyword evidence="10" id="KW-0472">Membrane</keyword>
<evidence type="ECO:0000256" key="1">
    <source>
        <dbReference type="ARBA" id="ARBA00004370"/>
    </source>
</evidence>
<dbReference type="AlphaFoldDB" id="A0A9Q1RRS0"/>
<gene>
    <name evidence="11" type="ORF">K7X08_027869</name>
</gene>
<evidence type="ECO:0000313" key="11">
    <source>
        <dbReference type="EMBL" id="KAJ8568336.1"/>
    </source>
</evidence>
<keyword evidence="7" id="KW-0560">Oxidoreductase</keyword>
<evidence type="ECO:0000256" key="10">
    <source>
        <dbReference type="ARBA" id="ARBA00023136"/>
    </source>
</evidence>
<comment type="similarity">
    <text evidence="2">Belongs to the cytochrome P450 family.</text>
</comment>
<dbReference type="Gene3D" id="1.10.630.10">
    <property type="entry name" value="Cytochrome P450"/>
    <property type="match status" value="1"/>
</dbReference>
<keyword evidence="4" id="KW-0812">Transmembrane</keyword>
<dbReference type="GO" id="GO:0020037">
    <property type="term" value="F:heme binding"/>
    <property type="evidence" value="ECO:0007669"/>
    <property type="project" value="InterPro"/>
</dbReference>
<sequence>MVGMIINETLRLYPPFVLLQREVTKNTRLGKLKIPAGIEVIIATLAVHHSSEVWGEGAHLFKPERFDEGVARATREPFDALEYLHFCFSGDYEGVAPTSESFSGVQANLAVIGCI</sequence>
<dbReference type="InterPro" id="IPR050665">
    <property type="entry name" value="Cytochrome_P450_Monooxygen"/>
</dbReference>
<organism evidence="11 12">
    <name type="scientific">Anisodus acutangulus</name>
    <dbReference type="NCBI Taxonomy" id="402998"/>
    <lineage>
        <taxon>Eukaryota</taxon>
        <taxon>Viridiplantae</taxon>
        <taxon>Streptophyta</taxon>
        <taxon>Embryophyta</taxon>
        <taxon>Tracheophyta</taxon>
        <taxon>Spermatophyta</taxon>
        <taxon>Magnoliopsida</taxon>
        <taxon>eudicotyledons</taxon>
        <taxon>Gunneridae</taxon>
        <taxon>Pentapetalae</taxon>
        <taxon>asterids</taxon>
        <taxon>lamiids</taxon>
        <taxon>Solanales</taxon>
        <taxon>Solanaceae</taxon>
        <taxon>Solanoideae</taxon>
        <taxon>Hyoscyameae</taxon>
        <taxon>Anisodus</taxon>
    </lineage>
</organism>
<evidence type="ECO:0000256" key="2">
    <source>
        <dbReference type="ARBA" id="ARBA00010617"/>
    </source>
</evidence>
<evidence type="ECO:0000256" key="3">
    <source>
        <dbReference type="ARBA" id="ARBA00022617"/>
    </source>
</evidence>
<dbReference type="InterPro" id="IPR001128">
    <property type="entry name" value="Cyt_P450"/>
</dbReference>
<dbReference type="Pfam" id="PF00067">
    <property type="entry name" value="p450"/>
    <property type="match status" value="1"/>
</dbReference>
<dbReference type="EMBL" id="JAJAGQ010000003">
    <property type="protein sequence ID" value="KAJ8568336.1"/>
    <property type="molecule type" value="Genomic_DNA"/>
</dbReference>
<comment type="caution">
    <text evidence="11">The sequence shown here is derived from an EMBL/GenBank/DDBJ whole genome shotgun (WGS) entry which is preliminary data.</text>
</comment>
<dbReference type="OrthoDB" id="1470350at2759"/>
<evidence type="ECO:0000256" key="7">
    <source>
        <dbReference type="ARBA" id="ARBA00023002"/>
    </source>
</evidence>
<keyword evidence="8" id="KW-0408">Iron</keyword>
<dbReference type="GO" id="GO:0016020">
    <property type="term" value="C:membrane"/>
    <property type="evidence" value="ECO:0007669"/>
    <property type="project" value="UniProtKB-SubCell"/>
</dbReference>
<comment type="subcellular location">
    <subcellularLocation>
        <location evidence="1">Membrane</location>
    </subcellularLocation>
</comment>